<dbReference type="STRING" id="56408.A0A1E5RAJ4"/>
<feature type="compositionally biased region" description="Polar residues" evidence="7">
    <location>
        <begin position="267"/>
        <end position="284"/>
    </location>
</feature>
<feature type="transmembrane region" description="Helical" evidence="8">
    <location>
        <begin position="142"/>
        <end position="163"/>
    </location>
</feature>
<feature type="transmembrane region" description="Helical" evidence="8">
    <location>
        <begin position="169"/>
        <end position="195"/>
    </location>
</feature>
<dbReference type="GO" id="GO:0000329">
    <property type="term" value="C:fungal-type vacuole membrane"/>
    <property type="evidence" value="ECO:0007669"/>
    <property type="project" value="TreeGrafter"/>
</dbReference>
<feature type="transmembrane region" description="Helical" evidence="8">
    <location>
        <begin position="364"/>
        <end position="385"/>
    </location>
</feature>
<gene>
    <name evidence="9" type="ORF">AWRI3579_g2787</name>
</gene>
<dbReference type="InterPro" id="IPR036259">
    <property type="entry name" value="MFS_trans_sf"/>
</dbReference>
<keyword evidence="6 8" id="KW-0472">Membrane</keyword>
<comment type="similarity">
    <text evidence="2">Belongs to the SLC43A transporter (TC 2.A.1.44) family.</text>
</comment>
<keyword evidence="3" id="KW-0813">Transport</keyword>
<dbReference type="Proteomes" id="UP000095728">
    <property type="component" value="Unassembled WGS sequence"/>
</dbReference>
<feature type="region of interest" description="Disordered" evidence="7">
    <location>
        <begin position="262"/>
        <end position="288"/>
    </location>
</feature>
<evidence type="ECO:0000256" key="1">
    <source>
        <dbReference type="ARBA" id="ARBA00004141"/>
    </source>
</evidence>
<keyword evidence="4 8" id="KW-0812">Transmembrane</keyword>
<feature type="transmembrane region" description="Helical" evidence="8">
    <location>
        <begin position="444"/>
        <end position="465"/>
    </location>
</feature>
<sequence>MGLKINLPLLQICCAVIWCLVAAGPIFGFAALKPILVQEGVYADLCAPPSINVTYTPTSNIKHAFTSLSQVVPIKPCDKQDLKLNKIFTIGAVVTNLCSFLVGFVLDKYGPRASGVIGSVFIALGSLVLAYSKSITTFDPYITGYVTLAIGGPFVFISCFQLANSFPQYSGSILALISGAFDTSSALFLFYRLYYQNYNPEYNLKKFFLGYLVVPLFILLCQIFIMPKESYKSISAINKLFQEGLDEEGFVPQNAINQEQDTHERSTLLSSNSQGLHPTASTASGRRKSVLEVDVENKLVDKTQGIFGIMHEYSAIDQIKSPWFILMQVFTILCMLRINYFVATVRSQEEYLLGDYQLALKMNSIFDISLPIGGVIAIPIVGILLDHTPTLYVLCILFGTSVIVGACGLVSSFVINLVGILLLVAYRPFYYTVVSDYCSKVFGFDTFGTVYGLLMTLAGLCNLLQTPLDYWTHTVFNKNPTPVNSILLLLTVVFGLWLLYYVKTHAVSKKVKNFAAIEEEDEAVSEDSTPTTAYGSV</sequence>
<evidence type="ECO:0000256" key="5">
    <source>
        <dbReference type="ARBA" id="ARBA00022989"/>
    </source>
</evidence>
<dbReference type="InterPro" id="IPR052599">
    <property type="entry name" value="SLC43A_AATransporter"/>
</dbReference>
<dbReference type="PANTHER" id="PTHR20772:SF2">
    <property type="entry name" value="PROTEIN FMP42"/>
    <property type="match status" value="1"/>
</dbReference>
<evidence type="ECO:0000256" key="8">
    <source>
        <dbReference type="SAM" id="Phobius"/>
    </source>
</evidence>
<organism evidence="9 10">
    <name type="scientific">Hanseniaspora osmophila</name>
    <dbReference type="NCBI Taxonomy" id="56408"/>
    <lineage>
        <taxon>Eukaryota</taxon>
        <taxon>Fungi</taxon>
        <taxon>Dikarya</taxon>
        <taxon>Ascomycota</taxon>
        <taxon>Saccharomycotina</taxon>
        <taxon>Saccharomycetes</taxon>
        <taxon>Saccharomycodales</taxon>
        <taxon>Saccharomycodaceae</taxon>
        <taxon>Hanseniaspora</taxon>
    </lineage>
</organism>
<dbReference type="FunCoup" id="A0A1E5RAJ4">
    <property type="interactions" value="61"/>
</dbReference>
<dbReference type="Gene3D" id="1.20.1250.20">
    <property type="entry name" value="MFS general substrate transporter like domains"/>
    <property type="match status" value="1"/>
</dbReference>
<evidence type="ECO:0000256" key="4">
    <source>
        <dbReference type="ARBA" id="ARBA00022692"/>
    </source>
</evidence>
<evidence type="ECO:0000256" key="3">
    <source>
        <dbReference type="ARBA" id="ARBA00022448"/>
    </source>
</evidence>
<evidence type="ECO:0000256" key="6">
    <source>
        <dbReference type="ARBA" id="ARBA00023136"/>
    </source>
</evidence>
<feature type="transmembrane region" description="Helical" evidence="8">
    <location>
        <begin position="391"/>
        <end position="424"/>
    </location>
</feature>
<feature type="transmembrane region" description="Helical" evidence="8">
    <location>
        <begin position="112"/>
        <end position="130"/>
    </location>
</feature>
<dbReference type="AlphaFoldDB" id="A0A1E5RAJ4"/>
<comment type="subcellular location">
    <subcellularLocation>
        <location evidence="1">Membrane</location>
        <topology evidence="1">Multi-pass membrane protein</topology>
    </subcellularLocation>
</comment>
<dbReference type="SUPFAM" id="SSF103473">
    <property type="entry name" value="MFS general substrate transporter"/>
    <property type="match status" value="1"/>
</dbReference>
<dbReference type="OrthoDB" id="330047at2759"/>
<evidence type="ECO:0000256" key="7">
    <source>
        <dbReference type="SAM" id="MobiDB-lite"/>
    </source>
</evidence>
<dbReference type="InParanoid" id="A0A1E5RAJ4"/>
<evidence type="ECO:0000313" key="10">
    <source>
        <dbReference type="Proteomes" id="UP000095728"/>
    </source>
</evidence>
<evidence type="ECO:0000256" key="2">
    <source>
        <dbReference type="ARBA" id="ARBA00006595"/>
    </source>
</evidence>
<keyword evidence="5 8" id="KW-1133">Transmembrane helix</keyword>
<comment type="caution">
    <text evidence="9">The sequence shown here is derived from an EMBL/GenBank/DDBJ whole genome shotgun (WGS) entry which is preliminary data.</text>
</comment>
<dbReference type="EMBL" id="LPNM01000008">
    <property type="protein sequence ID" value="OEJ83891.1"/>
    <property type="molecule type" value="Genomic_DNA"/>
</dbReference>
<protein>
    <submittedName>
        <fullName evidence="9">Protein FMP42</fullName>
    </submittedName>
</protein>
<feature type="transmembrane region" description="Helical" evidence="8">
    <location>
        <begin position="207"/>
        <end position="225"/>
    </location>
</feature>
<proteinExistence type="inferred from homology"/>
<reference evidence="10" key="1">
    <citation type="journal article" date="2016" name="Genome Announc.">
        <title>Genome sequences of three species of Hanseniaspora isolated from spontaneous wine fermentations.</title>
        <authorList>
            <person name="Sternes P.R."/>
            <person name="Lee D."/>
            <person name="Kutyna D.R."/>
            <person name="Borneman A.R."/>
        </authorList>
    </citation>
    <scope>NUCLEOTIDE SEQUENCE [LARGE SCALE GENOMIC DNA]</scope>
    <source>
        <strain evidence="10">AWRI3579</strain>
    </source>
</reference>
<feature type="transmembrane region" description="Helical" evidence="8">
    <location>
        <begin position="323"/>
        <end position="343"/>
    </location>
</feature>
<dbReference type="PANTHER" id="PTHR20772">
    <property type="entry name" value="PROTEIN FMP42"/>
    <property type="match status" value="1"/>
</dbReference>
<feature type="transmembrane region" description="Helical" evidence="8">
    <location>
        <begin position="6"/>
        <end position="32"/>
    </location>
</feature>
<feature type="transmembrane region" description="Helical" evidence="8">
    <location>
        <begin position="485"/>
        <end position="502"/>
    </location>
</feature>
<keyword evidence="10" id="KW-1185">Reference proteome</keyword>
<accession>A0A1E5RAJ4</accession>
<feature type="transmembrane region" description="Helical" evidence="8">
    <location>
        <begin position="87"/>
        <end position="106"/>
    </location>
</feature>
<evidence type="ECO:0000313" key="9">
    <source>
        <dbReference type="EMBL" id="OEJ83891.1"/>
    </source>
</evidence>
<name>A0A1E5RAJ4_9ASCO</name>